<evidence type="ECO:0000256" key="2">
    <source>
        <dbReference type="ARBA" id="ARBA00022737"/>
    </source>
</evidence>
<keyword evidence="2" id="KW-0677">Repeat</keyword>
<proteinExistence type="predicted"/>
<dbReference type="InterPro" id="IPR051433">
    <property type="entry name" value="CIBP"/>
</dbReference>
<evidence type="ECO:0000256" key="3">
    <source>
        <dbReference type="ARBA" id="ARBA00022837"/>
    </source>
</evidence>
<keyword evidence="7" id="KW-1185">Reference proteome</keyword>
<dbReference type="FunFam" id="1.10.238.10:FF:000079">
    <property type="entry name" value="Calcium and integrin-binding family member 2"/>
    <property type="match status" value="1"/>
</dbReference>
<dbReference type="SUPFAM" id="SSF47473">
    <property type="entry name" value="EF-hand"/>
    <property type="match status" value="1"/>
</dbReference>
<keyword evidence="4" id="KW-0460">Magnesium</keyword>
<dbReference type="GO" id="GO:0005509">
    <property type="term" value="F:calcium ion binding"/>
    <property type="evidence" value="ECO:0007669"/>
    <property type="project" value="InterPro"/>
</dbReference>
<name>A0A6L2Q9T5_COPFO</name>
<feature type="domain" description="EF-hand" evidence="5">
    <location>
        <begin position="99"/>
        <end position="134"/>
    </location>
</feature>
<feature type="domain" description="EF-hand" evidence="5">
    <location>
        <begin position="141"/>
        <end position="176"/>
    </location>
</feature>
<evidence type="ECO:0000259" key="5">
    <source>
        <dbReference type="PROSITE" id="PS50222"/>
    </source>
</evidence>
<keyword evidence="1" id="KW-0479">Metal-binding</keyword>
<dbReference type="InParanoid" id="A0A6L2Q9T5"/>
<evidence type="ECO:0000313" key="7">
    <source>
        <dbReference type="Proteomes" id="UP000502823"/>
    </source>
</evidence>
<dbReference type="InterPro" id="IPR011992">
    <property type="entry name" value="EF-hand-dom_pair"/>
</dbReference>
<reference evidence="7" key="1">
    <citation type="submission" date="2020-01" db="EMBL/GenBank/DDBJ databases">
        <title>Draft genome sequence of the Termite Coptotermes fromosanus.</title>
        <authorList>
            <person name="Itakura S."/>
            <person name="Yosikawa Y."/>
            <person name="Umezawa K."/>
        </authorList>
    </citation>
    <scope>NUCLEOTIDE SEQUENCE [LARGE SCALE GENOMIC DNA]</scope>
</reference>
<evidence type="ECO:0000313" key="6">
    <source>
        <dbReference type="EMBL" id="GFG39685.1"/>
    </source>
</evidence>
<dbReference type="InterPro" id="IPR002048">
    <property type="entry name" value="EF_hand_dom"/>
</dbReference>
<dbReference type="PANTHER" id="PTHR45791:SF1">
    <property type="entry name" value="CALCIUM AND INTEGRIN BINDING FAMILY MEMBER 1"/>
    <property type="match status" value="1"/>
</dbReference>
<dbReference type="Gene3D" id="1.10.238.10">
    <property type="entry name" value="EF-hand"/>
    <property type="match status" value="2"/>
</dbReference>
<protein>
    <recommendedName>
        <fullName evidence="5">EF-hand domain-containing protein</fullName>
    </recommendedName>
</protein>
<dbReference type="GO" id="GO:0000287">
    <property type="term" value="F:magnesium ion binding"/>
    <property type="evidence" value="ECO:0007669"/>
    <property type="project" value="TreeGrafter"/>
</dbReference>
<accession>A0A6L2Q9T5</accession>
<dbReference type="PROSITE" id="PS00018">
    <property type="entry name" value="EF_HAND_1"/>
    <property type="match status" value="2"/>
</dbReference>
<dbReference type="OrthoDB" id="114727at2759"/>
<dbReference type="InterPro" id="IPR018247">
    <property type="entry name" value="EF_Hand_1_Ca_BS"/>
</dbReference>
<evidence type="ECO:0000256" key="1">
    <source>
        <dbReference type="ARBA" id="ARBA00022723"/>
    </source>
</evidence>
<dbReference type="PANTHER" id="PTHR45791">
    <property type="entry name" value="CALCIUM AND INTEGRIN BINDING FAMILY MEMBER 2"/>
    <property type="match status" value="1"/>
</dbReference>
<comment type="caution">
    <text evidence="6">The sequence shown here is derived from an EMBL/GenBank/DDBJ whole genome shotgun (WGS) entry which is preliminary data.</text>
</comment>
<dbReference type="Proteomes" id="UP000502823">
    <property type="component" value="Unassembled WGS sequence"/>
</dbReference>
<evidence type="ECO:0000256" key="4">
    <source>
        <dbReference type="ARBA" id="ARBA00022842"/>
    </source>
</evidence>
<sequence length="277" mass="31803">MGQGKSQFTEEELQDYQDLTYFTKKEVLHAHQKFKALAPEKVGHNKNAKLPMSKILQYPELRVNPFGDRICRIFSSSHDGDCTFEDFLDMMSVFSEEAPKAVKAEHAFRIFDFDGDDMLGVTDLRQVIDRLTGQHRLSEQDMQHLIQNILDEADLDDDGALSFAEFEHIISKSSDFAKGTTAHTKRDNPIVTYGNFMRINIQQVKKETRIHRNPTDMSNTRLSFGVDGLCVWSRTTKPRPPIVNKKLDAKPSIIYCPFTRYGIKATYNYTNILLSQQ</sequence>
<organism evidence="6 7">
    <name type="scientific">Coptotermes formosanus</name>
    <name type="common">Formosan subterranean termite</name>
    <dbReference type="NCBI Taxonomy" id="36987"/>
    <lineage>
        <taxon>Eukaryota</taxon>
        <taxon>Metazoa</taxon>
        <taxon>Ecdysozoa</taxon>
        <taxon>Arthropoda</taxon>
        <taxon>Hexapoda</taxon>
        <taxon>Insecta</taxon>
        <taxon>Pterygota</taxon>
        <taxon>Neoptera</taxon>
        <taxon>Polyneoptera</taxon>
        <taxon>Dictyoptera</taxon>
        <taxon>Blattodea</taxon>
        <taxon>Blattoidea</taxon>
        <taxon>Termitoidae</taxon>
        <taxon>Rhinotermitidae</taxon>
        <taxon>Coptotermes</taxon>
    </lineage>
</organism>
<dbReference type="AlphaFoldDB" id="A0A6L2Q9T5"/>
<keyword evidence="3" id="KW-0106">Calcium</keyword>
<dbReference type="SMART" id="SM00054">
    <property type="entry name" value="EFh"/>
    <property type="match status" value="3"/>
</dbReference>
<dbReference type="CDD" id="cd00051">
    <property type="entry name" value="EFh"/>
    <property type="match status" value="1"/>
</dbReference>
<dbReference type="EMBL" id="BLKM01000971">
    <property type="protein sequence ID" value="GFG39685.1"/>
    <property type="molecule type" value="Genomic_DNA"/>
</dbReference>
<dbReference type="PROSITE" id="PS50222">
    <property type="entry name" value="EF_HAND_2"/>
    <property type="match status" value="2"/>
</dbReference>
<gene>
    <name evidence="6" type="ORF">Cfor_05232</name>
</gene>
<dbReference type="Pfam" id="PF13499">
    <property type="entry name" value="EF-hand_7"/>
    <property type="match status" value="1"/>
</dbReference>